<feature type="transmembrane region" description="Helical" evidence="11">
    <location>
        <begin position="6"/>
        <end position="27"/>
    </location>
</feature>
<dbReference type="Gene3D" id="3.10.580.10">
    <property type="entry name" value="CBS-domain"/>
    <property type="match status" value="1"/>
</dbReference>
<dbReference type="InterPro" id="IPR036318">
    <property type="entry name" value="FAD-bd_PCMH-like_sf"/>
</dbReference>
<sequence>MMSTVLSIAFGFLVVFLITVATGYFVAQEFGYMAVDRSRLRARAAAGDAGAKRALGITNRTSFMLSGAQLGITVTALLVGYVAEPMIGQGIGELLGGIGVPSGTGVAVGTVLALLFSTVIQMVFGELFPKNLAIARPEPVARWLALSTGIYLRIFGPVIWLFDQAAILLLKAVRIEPVEDVQHAATARDLESIIAESRESGDLPAELSTLLDRTLDFHDRTAGHAMIPRPEVTTVEEGDPVSRVVELMASDHSRFPVLGDGVDDIVGVICLRDVLALGDRDLSNVKVSEVARETVMVPASLPLPVLLDQLREAGEEFACVVDEYGGLAGVITTEDLAEELVGEIADEHTPDEESPSDLDGEGSYLVPGALHIDEVERLIGHDLPEGDYETIGGLVIHELHRLPEAGDRVDIALPRPPSAHDGDPDMALTLIVNTVQRHVPHTVELRLREAAENGAEEVRA</sequence>
<dbReference type="Pfam" id="PF03471">
    <property type="entry name" value="CorC_HlyC"/>
    <property type="match status" value="1"/>
</dbReference>
<dbReference type="Gene3D" id="3.30.465.10">
    <property type="match status" value="1"/>
</dbReference>
<dbReference type="InterPro" id="IPR002550">
    <property type="entry name" value="CNNM"/>
</dbReference>
<evidence type="ECO:0000256" key="10">
    <source>
        <dbReference type="PROSITE-ProRule" id="PRU01193"/>
    </source>
</evidence>
<dbReference type="PROSITE" id="PS51371">
    <property type="entry name" value="CBS"/>
    <property type="match status" value="2"/>
</dbReference>
<evidence type="ECO:0000259" key="12">
    <source>
        <dbReference type="PROSITE" id="PS51371"/>
    </source>
</evidence>
<evidence type="ECO:0000256" key="3">
    <source>
        <dbReference type="ARBA" id="ARBA00022475"/>
    </source>
</evidence>
<evidence type="ECO:0000313" key="15">
    <source>
        <dbReference type="Proteomes" id="UP001356095"/>
    </source>
</evidence>
<dbReference type="PROSITE" id="PS51846">
    <property type="entry name" value="CNNM"/>
    <property type="match status" value="1"/>
</dbReference>
<comment type="similarity">
    <text evidence="2">Belongs to the UPF0053 family.</text>
</comment>
<keyword evidence="15" id="KW-1185">Reference proteome</keyword>
<feature type="domain" description="CNNM transmembrane" evidence="13">
    <location>
        <begin position="4"/>
        <end position="207"/>
    </location>
</feature>
<evidence type="ECO:0000256" key="1">
    <source>
        <dbReference type="ARBA" id="ARBA00004651"/>
    </source>
</evidence>
<evidence type="ECO:0000313" key="14">
    <source>
        <dbReference type="EMBL" id="MEE2040293.1"/>
    </source>
</evidence>
<comment type="caution">
    <text evidence="14">The sequence shown here is derived from an EMBL/GenBank/DDBJ whole genome shotgun (WGS) entry which is preliminary data.</text>
</comment>
<organism evidence="14 15">
    <name type="scientific">Nocardiopsis codii</name>
    <dbReference type="NCBI Taxonomy" id="3065942"/>
    <lineage>
        <taxon>Bacteria</taxon>
        <taxon>Bacillati</taxon>
        <taxon>Actinomycetota</taxon>
        <taxon>Actinomycetes</taxon>
        <taxon>Streptosporangiales</taxon>
        <taxon>Nocardiopsidaceae</taxon>
        <taxon>Nocardiopsis</taxon>
    </lineage>
</organism>
<feature type="transmembrane region" description="Helical" evidence="11">
    <location>
        <begin position="103"/>
        <end position="128"/>
    </location>
</feature>
<evidence type="ECO:0000256" key="5">
    <source>
        <dbReference type="ARBA" id="ARBA00022737"/>
    </source>
</evidence>
<feature type="domain" description="CBS" evidence="12">
    <location>
        <begin position="290"/>
        <end position="347"/>
    </location>
</feature>
<evidence type="ECO:0000256" key="11">
    <source>
        <dbReference type="SAM" id="Phobius"/>
    </source>
</evidence>
<reference evidence="14 15" key="1">
    <citation type="submission" date="2023-08" db="EMBL/GenBank/DDBJ databases">
        <authorList>
            <person name="Girao M."/>
            <person name="Carvalho M.F."/>
        </authorList>
    </citation>
    <scope>NUCLEOTIDE SEQUENCE [LARGE SCALE GENOMIC DNA]</scope>
    <source>
        <strain evidence="14 15">CT-R113</strain>
    </source>
</reference>
<dbReference type="PANTHER" id="PTHR43099:SF6">
    <property type="entry name" value="UPF0053 PROTEIN RV1842C"/>
    <property type="match status" value="1"/>
</dbReference>
<comment type="subcellular location">
    <subcellularLocation>
        <location evidence="1">Cell membrane</location>
        <topology evidence="1">Multi-pass membrane protein</topology>
    </subcellularLocation>
</comment>
<dbReference type="RefSeq" id="WP_330094060.1">
    <property type="nucleotide sequence ID" value="NZ_JAUZMY010000027.1"/>
</dbReference>
<feature type="transmembrane region" description="Helical" evidence="11">
    <location>
        <begin position="62"/>
        <end position="83"/>
    </location>
</feature>
<feature type="domain" description="CBS" evidence="12">
    <location>
        <begin position="226"/>
        <end position="287"/>
    </location>
</feature>
<dbReference type="EMBL" id="JAUZMY010000027">
    <property type="protein sequence ID" value="MEE2040293.1"/>
    <property type="molecule type" value="Genomic_DNA"/>
</dbReference>
<dbReference type="InterPro" id="IPR005170">
    <property type="entry name" value="Transptr-assoc_dom"/>
</dbReference>
<keyword evidence="4 10" id="KW-0812">Transmembrane</keyword>
<evidence type="ECO:0000256" key="8">
    <source>
        <dbReference type="ARBA" id="ARBA00023136"/>
    </source>
</evidence>
<dbReference type="Proteomes" id="UP001356095">
    <property type="component" value="Unassembled WGS sequence"/>
</dbReference>
<dbReference type="CDD" id="cd04590">
    <property type="entry name" value="CBS_pair_CorC_HlyC_assoc"/>
    <property type="match status" value="1"/>
</dbReference>
<protein>
    <submittedName>
        <fullName evidence="14">Hemolysin family protein</fullName>
    </submittedName>
</protein>
<feature type="transmembrane region" description="Helical" evidence="11">
    <location>
        <begin position="140"/>
        <end position="162"/>
    </location>
</feature>
<dbReference type="SUPFAM" id="SSF56176">
    <property type="entry name" value="FAD-binding/transporter-associated domain-like"/>
    <property type="match status" value="1"/>
</dbReference>
<gene>
    <name evidence="14" type="ORF">Q8791_24040</name>
</gene>
<proteinExistence type="inferred from homology"/>
<name>A0ABU7KDI2_9ACTN</name>
<evidence type="ECO:0000259" key="13">
    <source>
        <dbReference type="PROSITE" id="PS51846"/>
    </source>
</evidence>
<dbReference type="SMART" id="SM00116">
    <property type="entry name" value="CBS"/>
    <property type="match status" value="2"/>
</dbReference>
<evidence type="ECO:0000256" key="4">
    <source>
        <dbReference type="ARBA" id="ARBA00022692"/>
    </source>
</evidence>
<keyword evidence="3" id="KW-1003">Cell membrane</keyword>
<dbReference type="Pfam" id="PF00571">
    <property type="entry name" value="CBS"/>
    <property type="match status" value="2"/>
</dbReference>
<evidence type="ECO:0000256" key="6">
    <source>
        <dbReference type="ARBA" id="ARBA00022989"/>
    </source>
</evidence>
<dbReference type="SMART" id="SM01091">
    <property type="entry name" value="CorC_HlyC"/>
    <property type="match status" value="1"/>
</dbReference>
<dbReference type="PANTHER" id="PTHR43099">
    <property type="entry name" value="UPF0053 PROTEIN YRKA"/>
    <property type="match status" value="1"/>
</dbReference>
<keyword evidence="6 10" id="KW-1133">Transmembrane helix</keyword>
<dbReference type="InterPro" id="IPR016169">
    <property type="entry name" value="FAD-bd_PCMH_sub2"/>
</dbReference>
<evidence type="ECO:0000256" key="9">
    <source>
        <dbReference type="PROSITE-ProRule" id="PRU00703"/>
    </source>
</evidence>
<accession>A0ABU7KDI2</accession>
<keyword evidence="7 9" id="KW-0129">CBS domain</keyword>
<dbReference type="InterPro" id="IPR051676">
    <property type="entry name" value="UPF0053_domain"/>
</dbReference>
<dbReference type="InterPro" id="IPR046342">
    <property type="entry name" value="CBS_dom_sf"/>
</dbReference>
<keyword evidence="5" id="KW-0677">Repeat</keyword>
<evidence type="ECO:0000256" key="2">
    <source>
        <dbReference type="ARBA" id="ARBA00006337"/>
    </source>
</evidence>
<dbReference type="SUPFAM" id="SSF54631">
    <property type="entry name" value="CBS-domain pair"/>
    <property type="match status" value="1"/>
</dbReference>
<evidence type="ECO:0000256" key="7">
    <source>
        <dbReference type="ARBA" id="ARBA00023122"/>
    </source>
</evidence>
<keyword evidence="8 10" id="KW-0472">Membrane</keyword>
<dbReference type="Pfam" id="PF01595">
    <property type="entry name" value="CNNM"/>
    <property type="match status" value="1"/>
</dbReference>
<dbReference type="InterPro" id="IPR044751">
    <property type="entry name" value="Ion_transp-like_CBS"/>
</dbReference>
<dbReference type="InterPro" id="IPR000644">
    <property type="entry name" value="CBS_dom"/>
</dbReference>